<sequence>MAMSRNSVIAIVSRLEMGRSAVPHHRSLTLVVPTRFLSSTRLKPATFSSNFDSQFLILTTVN</sequence>
<keyword evidence="2" id="KW-1185">Reference proteome</keyword>
<name>A0A397W0U8_9GLOM</name>
<dbReference type="AlphaFoldDB" id="A0A397W0U8"/>
<reference evidence="1 2" key="1">
    <citation type="submission" date="2018-06" db="EMBL/GenBank/DDBJ databases">
        <title>Comparative genomics reveals the genomic features of Rhizophagus irregularis, R. cerebriforme, R. diaphanum and Gigaspora rosea, and their symbiotic lifestyle signature.</title>
        <authorList>
            <person name="Morin E."/>
            <person name="San Clemente H."/>
            <person name="Chen E.C.H."/>
            <person name="De La Providencia I."/>
            <person name="Hainaut M."/>
            <person name="Kuo A."/>
            <person name="Kohler A."/>
            <person name="Murat C."/>
            <person name="Tang N."/>
            <person name="Roy S."/>
            <person name="Loubradou J."/>
            <person name="Henrissat B."/>
            <person name="Grigoriev I.V."/>
            <person name="Corradi N."/>
            <person name="Roux C."/>
            <person name="Martin F.M."/>
        </authorList>
    </citation>
    <scope>NUCLEOTIDE SEQUENCE [LARGE SCALE GENOMIC DNA]</scope>
    <source>
        <strain evidence="1 2">DAOM 194757</strain>
    </source>
</reference>
<comment type="caution">
    <text evidence="1">The sequence shown here is derived from an EMBL/GenBank/DDBJ whole genome shotgun (WGS) entry which is preliminary data.</text>
</comment>
<accession>A0A397W0U8</accession>
<organism evidence="1 2">
    <name type="scientific">Gigaspora rosea</name>
    <dbReference type="NCBI Taxonomy" id="44941"/>
    <lineage>
        <taxon>Eukaryota</taxon>
        <taxon>Fungi</taxon>
        <taxon>Fungi incertae sedis</taxon>
        <taxon>Mucoromycota</taxon>
        <taxon>Glomeromycotina</taxon>
        <taxon>Glomeromycetes</taxon>
        <taxon>Diversisporales</taxon>
        <taxon>Gigasporaceae</taxon>
        <taxon>Gigaspora</taxon>
    </lineage>
</organism>
<gene>
    <name evidence="1" type="ORF">C2G38_2158150</name>
</gene>
<proteinExistence type="predicted"/>
<dbReference type="Proteomes" id="UP000266673">
    <property type="component" value="Unassembled WGS sequence"/>
</dbReference>
<protein>
    <submittedName>
        <fullName evidence="1">Uncharacterized protein</fullName>
    </submittedName>
</protein>
<dbReference type="EMBL" id="QKWP01000068">
    <property type="protein sequence ID" value="RIB28375.1"/>
    <property type="molecule type" value="Genomic_DNA"/>
</dbReference>
<evidence type="ECO:0000313" key="2">
    <source>
        <dbReference type="Proteomes" id="UP000266673"/>
    </source>
</evidence>
<evidence type="ECO:0000313" key="1">
    <source>
        <dbReference type="EMBL" id="RIB28375.1"/>
    </source>
</evidence>